<protein>
    <submittedName>
        <fullName evidence="1">Uncharacterized protein</fullName>
    </submittedName>
</protein>
<name>A0A6J5XXN4_PRUAR</name>
<sequence length="63" mass="6794">MVEAYLGEDAEGDLEWRGVDSEEEEVLQLLEPSSVRGHRSASPPAAEAISYGLNSCPAYSLVL</sequence>
<evidence type="ECO:0000313" key="1">
    <source>
        <dbReference type="EMBL" id="CAB4316515.1"/>
    </source>
</evidence>
<accession>A0A6J5XXN4</accession>
<keyword evidence="2" id="KW-1185">Reference proteome</keyword>
<organism evidence="1 2">
    <name type="scientific">Prunus armeniaca</name>
    <name type="common">Apricot</name>
    <name type="synonym">Armeniaca vulgaris</name>
    <dbReference type="NCBI Taxonomy" id="36596"/>
    <lineage>
        <taxon>Eukaryota</taxon>
        <taxon>Viridiplantae</taxon>
        <taxon>Streptophyta</taxon>
        <taxon>Embryophyta</taxon>
        <taxon>Tracheophyta</taxon>
        <taxon>Spermatophyta</taxon>
        <taxon>Magnoliopsida</taxon>
        <taxon>eudicotyledons</taxon>
        <taxon>Gunneridae</taxon>
        <taxon>Pentapetalae</taxon>
        <taxon>rosids</taxon>
        <taxon>fabids</taxon>
        <taxon>Rosales</taxon>
        <taxon>Rosaceae</taxon>
        <taxon>Amygdaloideae</taxon>
        <taxon>Amygdaleae</taxon>
        <taxon>Prunus</taxon>
    </lineage>
</organism>
<reference evidence="2" key="1">
    <citation type="journal article" date="2020" name="Genome Biol.">
        <title>Gamete binning: chromosome-level and haplotype-resolved genome assembly enabled by high-throughput single-cell sequencing of gamete genomes.</title>
        <authorList>
            <person name="Campoy J.A."/>
            <person name="Sun H."/>
            <person name="Goel M."/>
            <person name="Jiao W.-B."/>
            <person name="Folz-Donahue K."/>
            <person name="Wang N."/>
            <person name="Rubio M."/>
            <person name="Liu C."/>
            <person name="Kukat C."/>
            <person name="Ruiz D."/>
            <person name="Huettel B."/>
            <person name="Schneeberger K."/>
        </authorList>
    </citation>
    <scope>NUCLEOTIDE SEQUENCE [LARGE SCALE GENOMIC DNA]</scope>
    <source>
        <strain evidence="2">cv. Rojo Pasion</strain>
    </source>
</reference>
<dbReference type="AlphaFoldDB" id="A0A6J5XXN4"/>
<dbReference type="EMBL" id="CAEKKB010000007">
    <property type="protein sequence ID" value="CAB4316515.1"/>
    <property type="molecule type" value="Genomic_DNA"/>
</dbReference>
<gene>
    <name evidence="1" type="ORF">ORAREDHAP_LOCUS42217</name>
</gene>
<evidence type="ECO:0000313" key="2">
    <source>
        <dbReference type="Proteomes" id="UP000507245"/>
    </source>
</evidence>
<dbReference type="Proteomes" id="UP000507245">
    <property type="component" value="Unassembled WGS sequence"/>
</dbReference>
<proteinExistence type="predicted"/>